<keyword evidence="3" id="KW-1185">Reference proteome</keyword>
<name>A0ABU3NP84_9CHLR</name>
<evidence type="ECO:0000313" key="3">
    <source>
        <dbReference type="Proteomes" id="UP001254165"/>
    </source>
</evidence>
<accession>A0ABU3NP84</accession>
<dbReference type="RefSeq" id="WP_315624655.1">
    <property type="nucleotide sequence ID" value="NZ_JAUHMF010000001.1"/>
</dbReference>
<proteinExistence type="predicted"/>
<sequence length="118" mass="12752">MNRQTLRSLYPHLRFGSYILLILAFLIGAQAWKSPQSSSSLTITLTPTLVATPTPVVITEDQGEPIATPLPAELLENATQTNGIILGSAILVLIVIGGTLSVILRRRDDRDDPPPPEL</sequence>
<feature type="transmembrane region" description="Helical" evidence="1">
    <location>
        <begin position="12"/>
        <end position="32"/>
    </location>
</feature>
<evidence type="ECO:0000313" key="2">
    <source>
        <dbReference type="EMBL" id="MDT8898008.1"/>
    </source>
</evidence>
<organism evidence="2 3">
    <name type="scientific">Thermanaerothrix solaris</name>
    <dbReference type="NCBI Taxonomy" id="3058434"/>
    <lineage>
        <taxon>Bacteria</taxon>
        <taxon>Bacillati</taxon>
        <taxon>Chloroflexota</taxon>
        <taxon>Anaerolineae</taxon>
        <taxon>Anaerolineales</taxon>
        <taxon>Anaerolineaceae</taxon>
        <taxon>Thermanaerothrix</taxon>
    </lineage>
</organism>
<keyword evidence="1" id="KW-0812">Transmembrane</keyword>
<dbReference type="Proteomes" id="UP001254165">
    <property type="component" value="Unassembled WGS sequence"/>
</dbReference>
<dbReference type="EMBL" id="JAUHMF010000001">
    <property type="protein sequence ID" value="MDT8898008.1"/>
    <property type="molecule type" value="Genomic_DNA"/>
</dbReference>
<gene>
    <name evidence="2" type="ORF">QYE77_06975</name>
</gene>
<evidence type="ECO:0008006" key="4">
    <source>
        <dbReference type="Google" id="ProtNLM"/>
    </source>
</evidence>
<reference evidence="2 3" key="1">
    <citation type="submission" date="2023-07" db="EMBL/GenBank/DDBJ databases">
        <title>Novel species of Thermanaerothrix with wide hydrolytic capabilities.</title>
        <authorList>
            <person name="Zayulina K.S."/>
            <person name="Podosokorskaya O.A."/>
            <person name="Elcheninov A.G."/>
        </authorList>
    </citation>
    <scope>NUCLEOTIDE SEQUENCE [LARGE SCALE GENOMIC DNA]</scope>
    <source>
        <strain evidence="2 3">4228-RoL</strain>
    </source>
</reference>
<feature type="transmembrane region" description="Helical" evidence="1">
    <location>
        <begin position="84"/>
        <end position="104"/>
    </location>
</feature>
<evidence type="ECO:0000256" key="1">
    <source>
        <dbReference type="SAM" id="Phobius"/>
    </source>
</evidence>
<keyword evidence="1" id="KW-0472">Membrane</keyword>
<protein>
    <recommendedName>
        <fullName evidence="4">Gram-positive cocci surface proteins LPxTG domain-containing protein</fullName>
    </recommendedName>
</protein>
<comment type="caution">
    <text evidence="2">The sequence shown here is derived from an EMBL/GenBank/DDBJ whole genome shotgun (WGS) entry which is preliminary data.</text>
</comment>
<keyword evidence="1" id="KW-1133">Transmembrane helix</keyword>